<evidence type="ECO:0000313" key="1">
    <source>
        <dbReference type="EMBL" id="PYE03210.1"/>
    </source>
</evidence>
<protein>
    <submittedName>
        <fullName evidence="1">Uncharacterized protein</fullName>
    </submittedName>
</protein>
<organism evidence="1 2">
    <name type="scientific">Prochlorococcus marinus XMU1408</name>
    <dbReference type="NCBI Taxonomy" id="2213228"/>
    <lineage>
        <taxon>Bacteria</taxon>
        <taxon>Bacillati</taxon>
        <taxon>Cyanobacteriota</taxon>
        <taxon>Cyanophyceae</taxon>
        <taxon>Synechococcales</taxon>
        <taxon>Prochlorococcaceae</taxon>
        <taxon>Prochlorococcus</taxon>
    </lineage>
</organism>
<evidence type="ECO:0000313" key="2">
    <source>
        <dbReference type="Proteomes" id="UP000247807"/>
    </source>
</evidence>
<dbReference type="Proteomes" id="UP000247807">
    <property type="component" value="Unassembled WGS sequence"/>
</dbReference>
<comment type="caution">
    <text evidence="1">The sequence shown here is derived from an EMBL/GenBank/DDBJ whole genome shotgun (WGS) entry which is preliminary data.</text>
</comment>
<dbReference type="EMBL" id="QJUE01000002">
    <property type="protein sequence ID" value="PYE03210.1"/>
    <property type="molecule type" value="Genomic_DNA"/>
</dbReference>
<dbReference type="AlphaFoldDB" id="A0A318R524"/>
<gene>
    <name evidence="1" type="ORF">DNJ73_05595</name>
</gene>
<dbReference type="OrthoDB" id="540753at2"/>
<accession>A0A318R524</accession>
<proteinExistence type="predicted"/>
<reference evidence="1 2" key="1">
    <citation type="journal article" date="2018" name="Appl. Environ. Microbiol.">
        <title>Genome rearrangement shapes Prochlorococcus ecological adaptation.</title>
        <authorList>
            <person name="Yan W."/>
            <person name="Wei S."/>
            <person name="Wang Q."/>
            <person name="Xiao X."/>
            <person name="Zeng Q."/>
            <person name="Jiao N."/>
            <person name="Zhang R."/>
        </authorList>
    </citation>
    <scope>NUCLEOTIDE SEQUENCE [LARGE SCALE GENOMIC DNA]</scope>
    <source>
        <strain evidence="1 2">XMU1408</strain>
    </source>
</reference>
<name>A0A318R524_PROMR</name>
<sequence length="98" mass="10980">MTPSLVLMDYVDRKTLNNEQLEYLEQVLKASIQKLKFTGIEPVIANNDICDAALISWGSYEISCIASILDMLQPTKKPMERKTKVFNALCNAGLIVTD</sequence>
<dbReference type="RefSeq" id="WP_158466696.1">
    <property type="nucleotide sequence ID" value="NZ_QJUE01000002.1"/>
</dbReference>